<keyword evidence="3" id="KW-0547">Nucleotide-binding</keyword>
<evidence type="ECO:0000313" key="8">
    <source>
        <dbReference type="Proteomes" id="UP001144096"/>
    </source>
</evidence>
<dbReference type="SUPFAM" id="SSF52540">
    <property type="entry name" value="P-loop containing nucleoside triphosphate hydrolases"/>
    <property type="match status" value="1"/>
</dbReference>
<dbReference type="CDD" id="cd03230">
    <property type="entry name" value="ABC_DR_subfamily_A"/>
    <property type="match status" value="1"/>
</dbReference>
<dbReference type="InterPro" id="IPR017871">
    <property type="entry name" value="ABC_transporter-like_CS"/>
</dbReference>
<comment type="subcellular location">
    <subcellularLocation>
        <location evidence="1">Cell membrane</location>
        <topology evidence="1">Peripheral membrane protein</topology>
    </subcellularLocation>
</comment>
<evidence type="ECO:0000256" key="5">
    <source>
        <dbReference type="ARBA" id="ARBA00023251"/>
    </source>
</evidence>
<sequence>MRETDSQAVAAGAAVHLTGLRKHYGDVHAVDGVDLTIAPGEVVALLGPNGAGKSTTVDMILGLTRPGHGEVRVFGRKPIDAVRAGLIGAMLQGGALMDDLTVGETVGMVAALHRKPMPVAEALRAAGIEELAGRRANKLSGGQKQRVRFAVALVSDPDLLLLDEPTAAMDVGTRREFWQSMYSFTESGRTVLFATHYLEEAEEFADRVVLMRRGRVVADGSVAEVRALAGGRTLRAAVPGATEAAIAALPGVKEFELRGDRVAISSGDSDATLWALKAAVPGVHDVEISAVGLEGAFLSLTADETPESVR</sequence>
<keyword evidence="4 7" id="KW-0067">ATP-binding</keyword>
<reference evidence="7" key="1">
    <citation type="submission" date="2022-06" db="EMBL/GenBank/DDBJ databases">
        <title>Amycolatopsis iheyaensis sp. nov., a new species of the genus Amycolatopsis isolated from soil in Iheya island, Japan.</title>
        <authorList>
            <person name="Ngamcharungchit C."/>
            <person name="Kanto H."/>
            <person name="Take A."/>
            <person name="Intra B."/>
            <person name="Matsumoto A."/>
            <person name="Panbangred W."/>
            <person name="Inahashi Y."/>
        </authorList>
    </citation>
    <scope>NUCLEOTIDE SEQUENCE</scope>
    <source>
        <strain evidence="7">OK19-0408</strain>
    </source>
</reference>
<gene>
    <name evidence="7" type="ORF">M8542_10475</name>
</gene>
<dbReference type="GO" id="GO:0005524">
    <property type="term" value="F:ATP binding"/>
    <property type="evidence" value="ECO:0007669"/>
    <property type="project" value="UniProtKB-KW"/>
</dbReference>
<evidence type="ECO:0000256" key="1">
    <source>
        <dbReference type="ARBA" id="ARBA00004202"/>
    </source>
</evidence>
<accession>A0A9X2NER4</accession>
<evidence type="ECO:0000256" key="3">
    <source>
        <dbReference type="ARBA" id="ARBA00022741"/>
    </source>
</evidence>
<evidence type="ECO:0000259" key="6">
    <source>
        <dbReference type="PROSITE" id="PS50893"/>
    </source>
</evidence>
<organism evidence="7 8">
    <name type="scientific">Amycolatopsis iheyensis</name>
    <dbReference type="NCBI Taxonomy" id="2945988"/>
    <lineage>
        <taxon>Bacteria</taxon>
        <taxon>Bacillati</taxon>
        <taxon>Actinomycetota</taxon>
        <taxon>Actinomycetes</taxon>
        <taxon>Pseudonocardiales</taxon>
        <taxon>Pseudonocardiaceae</taxon>
        <taxon>Amycolatopsis</taxon>
    </lineage>
</organism>
<dbReference type="Pfam" id="PF00005">
    <property type="entry name" value="ABC_tran"/>
    <property type="match status" value="1"/>
</dbReference>
<dbReference type="Gene3D" id="3.40.50.300">
    <property type="entry name" value="P-loop containing nucleotide triphosphate hydrolases"/>
    <property type="match status" value="1"/>
</dbReference>
<dbReference type="SMART" id="SM00382">
    <property type="entry name" value="AAA"/>
    <property type="match status" value="1"/>
</dbReference>
<dbReference type="Proteomes" id="UP001144096">
    <property type="component" value="Unassembled WGS sequence"/>
</dbReference>
<dbReference type="InterPro" id="IPR003593">
    <property type="entry name" value="AAA+_ATPase"/>
</dbReference>
<dbReference type="PANTHER" id="PTHR42711">
    <property type="entry name" value="ABC TRANSPORTER ATP-BINDING PROTEIN"/>
    <property type="match status" value="1"/>
</dbReference>
<dbReference type="GO" id="GO:0016887">
    <property type="term" value="F:ATP hydrolysis activity"/>
    <property type="evidence" value="ECO:0007669"/>
    <property type="project" value="InterPro"/>
</dbReference>
<dbReference type="InterPro" id="IPR003439">
    <property type="entry name" value="ABC_transporter-like_ATP-bd"/>
</dbReference>
<dbReference type="EMBL" id="JAMXQV010000004">
    <property type="protein sequence ID" value="MCR6483240.1"/>
    <property type="molecule type" value="Genomic_DNA"/>
</dbReference>
<evidence type="ECO:0000256" key="4">
    <source>
        <dbReference type="ARBA" id="ARBA00022840"/>
    </source>
</evidence>
<dbReference type="GO" id="GO:0005886">
    <property type="term" value="C:plasma membrane"/>
    <property type="evidence" value="ECO:0007669"/>
    <property type="project" value="UniProtKB-SubCell"/>
</dbReference>
<comment type="caution">
    <text evidence="7">The sequence shown here is derived from an EMBL/GenBank/DDBJ whole genome shotgun (WGS) entry which is preliminary data.</text>
</comment>
<dbReference type="PROSITE" id="PS50893">
    <property type="entry name" value="ABC_TRANSPORTER_2"/>
    <property type="match status" value="1"/>
</dbReference>
<evidence type="ECO:0000256" key="2">
    <source>
        <dbReference type="ARBA" id="ARBA00022448"/>
    </source>
</evidence>
<dbReference type="AlphaFoldDB" id="A0A9X2NER4"/>
<evidence type="ECO:0000313" key="7">
    <source>
        <dbReference type="EMBL" id="MCR6483240.1"/>
    </source>
</evidence>
<dbReference type="PANTHER" id="PTHR42711:SF17">
    <property type="entry name" value="ABC TRANSPORTER ATP-BINDING PROTEIN"/>
    <property type="match status" value="1"/>
</dbReference>
<dbReference type="PROSITE" id="PS00211">
    <property type="entry name" value="ABC_TRANSPORTER_1"/>
    <property type="match status" value="1"/>
</dbReference>
<protein>
    <submittedName>
        <fullName evidence="7">ABC transporter ATP-binding protein</fullName>
    </submittedName>
</protein>
<keyword evidence="2" id="KW-0813">Transport</keyword>
<dbReference type="InterPro" id="IPR027417">
    <property type="entry name" value="P-loop_NTPase"/>
</dbReference>
<keyword evidence="5" id="KW-0046">Antibiotic resistance</keyword>
<name>A0A9X2NER4_9PSEU</name>
<dbReference type="GO" id="GO:0046677">
    <property type="term" value="P:response to antibiotic"/>
    <property type="evidence" value="ECO:0007669"/>
    <property type="project" value="UniProtKB-KW"/>
</dbReference>
<dbReference type="InterPro" id="IPR050763">
    <property type="entry name" value="ABC_transporter_ATP-binding"/>
</dbReference>
<dbReference type="RefSeq" id="WP_257919867.1">
    <property type="nucleotide sequence ID" value="NZ_JAMXQV010000004.1"/>
</dbReference>
<feature type="domain" description="ABC transporter" evidence="6">
    <location>
        <begin position="15"/>
        <end position="238"/>
    </location>
</feature>
<proteinExistence type="predicted"/>
<keyword evidence="8" id="KW-1185">Reference proteome</keyword>